<evidence type="ECO:0000256" key="14">
    <source>
        <dbReference type="SAM" id="MobiDB-lite"/>
    </source>
</evidence>
<dbReference type="Gene3D" id="3.30.200.20">
    <property type="entry name" value="Phosphorylase Kinase, domain 1"/>
    <property type="match status" value="1"/>
</dbReference>
<evidence type="ECO:0000256" key="10">
    <source>
        <dbReference type="ARBA" id="ARBA00023136"/>
    </source>
</evidence>
<keyword evidence="2 13" id="KW-0723">Serine/threonine-protein kinase</keyword>
<evidence type="ECO:0000256" key="4">
    <source>
        <dbReference type="ARBA" id="ARBA00022692"/>
    </source>
</evidence>
<proteinExistence type="inferred from homology"/>
<dbReference type="InterPro" id="IPR017441">
    <property type="entry name" value="Protein_kinase_ATP_BS"/>
</dbReference>
<organism evidence="16 17">
    <name type="scientific">Thalictrum thalictroides</name>
    <name type="common">Rue-anemone</name>
    <name type="synonym">Anemone thalictroides</name>
    <dbReference type="NCBI Taxonomy" id="46969"/>
    <lineage>
        <taxon>Eukaryota</taxon>
        <taxon>Viridiplantae</taxon>
        <taxon>Streptophyta</taxon>
        <taxon>Embryophyta</taxon>
        <taxon>Tracheophyta</taxon>
        <taxon>Spermatophyta</taxon>
        <taxon>Magnoliopsida</taxon>
        <taxon>Ranunculales</taxon>
        <taxon>Ranunculaceae</taxon>
        <taxon>Thalictroideae</taxon>
        <taxon>Thalictrum</taxon>
    </lineage>
</organism>
<accession>A0A7J6XC87</accession>
<reference evidence="16 17" key="1">
    <citation type="submission" date="2020-06" db="EMBL/GenBank/DDBJ databases">
        <title>Transcriptomic and genomic resources for Thalictrum thalictroides and T. hernandezii: Facilitating candidate gene discovery in an emerging model plant lineage.</title>
        <authorList>
            <person name="Arias T."/>
            <person name="Riano-Pachon D.M."/>
            <person name="Di Stilio V.S."/>
        </authorList>
    </citation>
    <scope>NUCLEOTIDE SEQUENCE [LARGE SCALE GENOMIC DNA]</scope>
    <source>
        <strain evidence="17">cv. WT478/WT964</strain>
        <tissue evidence="16">Leaves</tissue>
    </source>
</reference>
<dbReference type="GO" id="GO:0004674">
    <property type="term" value="F:protein serine/threonine kinase activity"/>
    <property type="evidence" value="ECO:0007669"/>
    <property type="project" value="UniProtKB-KW"/>
</dbReference>
<dbReference type="InterPro" id="IPR045874">
    <property type="entry name" value="LRK10/LRL21-25-like"/>
</dbReference>
<keyword evidence="17" id="KW-1185">Reference proteome</keyword>
<keyword evidence="6 12" id="KW-0547">Nucleotide-binding</keyword>
<evidence type="ECO:0000256" key="5">
    <source>
        <dbReference type="ARBA" id="ARBA00022729"/>
    </source>
</evidence>
<evidence type="ECO:0000256" key="3">
    <source>
        <dbReference type="ARBA" id="ARBA00022679"/>
    </source>
</evidence>
<protein>
    <submittedName>
        <fullName evidence="16">Pr5-like receptor kinase</fullName>
    </submittedName>
</protein>
<keyword evidence="4" id="KW-0812">Transmembrane</keyword>
<evidence type="ECO:0000313" key="16">
    <source>
        <dbReference type="EMBL" id="KAF5206002.1"/>
    </source>
</evidence>
<evidence type="ECO:0000313" key="17">
    <source>
        <dbReference type="Proteomes" id="UP000554482"/>
    </source>
</evidence>
<dbReference type="GO" id="GO:0016020">
    <property type="term" value="C:membrane"/>
    <property type="evidence" value="ECO:0007669"/>
    <property type="project" value="UniProtKB-SubCell"/>
</dbReference>
<dbReference type="AlphaFoldDB" id="A0A7J6XC87"/>
<keyword evidence="8 12" id="KW-0067">ATP-binding</keyword>
<dbReference type="SMART" id="SM00220">
    <property type="entry name" value="S_TKc"/>
    <property type="match status" value="1"/>
</dbReference>
<keyword evidence="16" id="KW-0675">Receptor</keyword>
<evidence type="ECO:0000256" key="11">
    <source>
        <dbReference type="ARBA" id="ARBA00023180"/>
    </source>
</evidence>
<keyword evidence="5" id="KW-0732">Signal</keyword>
<feature type="domain" description="Protein kinase" evidence="15">
    <location>
        <begin position="135"/>
        <end position="408"/>
    </location>
</feature>
<dbReference type="Proteomes" id="UP000554482">
    <property type="component" value="Unassembled WGS sequence"/>
</dbReference>
<dbReference type="PROSITE" id="PS50011">
    <property type="entry name" value="PROTEIN_KINASE_DOM"/>
    <property type="match status" value="1"/>
</dbReference>
<evidence type="ECO:0000256" key="6">
    <source>
        <dbReference type="ARBA" id="ARBA00022741"/>
    </source>
</evidence>
<dbReference type="Gene3D" id="1.10.510.10">
    <property type="entry name" value="Transferase(Phosphotransferase) domain 1"/>
    <property type="match status" value="1"/>
</dbReference>
<feature type="compositionally biased region" description="Polar residues" evidence="14">
    <location>
        <begin position="419"/>
        <end position="430"/>
    </location>
</feature>
<evidence type="ECO:0000256" key="9">
    <source>
        <dbReference type="ARBA" id="ARBA00022989"/>
    </source>
</evidence>
<dbReference type="PANTHER" id="PTHR27009">
    <property type="entry name" value="RUST RESISTANCE KINASE LR10-RELATED"/>
    <property type="match status" value="1"/>
</dbReference>
<evidence type="ECO:0000256" key="2">
    <source>
        <dbReference type="ARBA" id="ARBA00022527"/>
    </source>
</evidence>
<dbReference type="SUPFAM" id="SSF56112">
    <property type="entry name" value="Protein kinase-like (PK-like)"/>
    <property type="match status" value="1"/>
</dbReference>
<dbReference type="GO" id="GO:0005524">
    <property type="term" value="F:ATP binding"/>
    <property type="evidence" value="ECO:0007669"/>
    <property type="project" value="UniProtKB-UniRule"/>
</dbReference>
<dbReference type="InterPro" id="IPR001245">
    <property type="entry name" value="Ser-Thr/Tyr_kinase_cat_dom"/>
</dbReference>
<evidence type="ECO:0000256" key="13">
    <source>
        <dbReference type="RuleBase" id="RU000304"/>
    </source>
</evidence>
<dbReference type="EMBL" id="JABWDY010003368">
    <property type="protein sequence ID" value="KAF5206002.1"/>
    <property type="molecule type" value="Genomic_DNA"/>
</dbReference>
<evidence type="ECO:0000256" key="8">
    <source>
        <dbReference type="ARBA" id="ARBA00022840"/>
    </source>
</evidence>
<comment type="subcellular location">
    <subcellularLocation>
        <location evidence="1">Membrane</location>
        <topology evidence="1">Single-pass type I membrane protein</topology>
    </subcellularLocation>
</comment>
<dbReference type="PROSITE" id="PS00107">
    <property type="entry name" value="PROTEIN_KINASE_ATP"/>
    <property type="match status" value="1"/>
</dbReference>
<keyword evidence="9" id="KW-1133">Transmembrane helix</keyword>
<dbReference type="InterPro" id="IPR000719">
    <property type="entry name" value="Prot_kinase_dom"/>
</dbReference>
<feature type="binding site" evidence="12">
    <location>
        <position position="163"/>
    </location>
    <ligand>
        <name>ATP</name>
        <dbReference type="ChEBI" id="CHEBI:30616"/>
    </ligand>
</feature>
<evidence type="ECO:0000256" key="12">
    <source>
        <dbReference type="PROSITE-ProRule" id="PRU10141"/>
    </source>
</evidence>
<keyword evidence="7 16" id="KW-0418">Kinase</keyword>
<dbReference type="Pfam" id="PF07714">
    <property type="entry name" value="PK_Tyr_Ser-Thr"/>
    <property type="match status" value="1"/>
</dbReference>
<evidence type="ECO:0000259" key="15">
    <source>
        <dbReference type="PROSITE" id="PS50011"/>
    </source>
</evidence>
<comment type="similarity">
    <text evidence="13">Belongs to the protein kinase superfamily.</text>
</comment>
<name>A0A7J6XC87_THATH</name>
<evidence type="ECO:0000256" key="7">
    <source>
        <dbReference type="ARBA" id="ARBA00022777"/>
    </source>
</evidence>
<keyword evidence="11" id="KW-0325">Glycoprotein</keyword>
<comment type="caution">
    <text evidence="16">The sequence shown here is derived from an EMBL/GenBank/DDBJ whole genome shotgun (WGS) entry which is preliminary data.</text>
</comment>
<sequence length="430" mass="49110">MTDDSFIHAHKLFISLLNERLKYLGSLMESLKPYKELSTLDPRMAGWLDEVEEFERAVDQDQLDETITKTSVYCLSEDEEVLQTIKTRIKDVNILIRRKEEILDTPSESLARLFDKLARENPQPYNHRDIEKFTENFSEKLGSGGFGVVYKGQNHNGVALAIKVLKDNVLNIMEAQLEAEVVTMGRTHHRNLVKLYGYCYKANMKALVYEYMENGSFDMILSKNHLGLVNLYNIAIDIAKGISYLHEGCNPQIVHFDIKPANVLLDADFCPKLIDFGLSMLRIENSEFTEVGIRGSRGYVAPEMTQLEPVMITCKCDVYSFGMILFDILASKRNCAGQRWFPGEVWEKFQENQLDNFIKDCGIIKKEDEVKAKTLATVALLCAEHYPEKRPSMSVVVKMLEGDIQPWKPDNPFPYYDPSTENSTIGGSRN</sequence>
<keyword evidence="10" id="KW-0472">Membrane</keyword>
<dbReference type="InterPro" id="IPR011009">
    <property type="entry name" value="Kinase-like_dom_sf"/>
</dbReference>
<keyword evidence="3" id="KW-0808">Transferase</keyword>
<dbReference type="PROSITE" id="PS00108">
    <property type="entry name" value="PROTEIN_KINASE_ST"/>
    <property type="match status" value="1"/>
</dbReference>
<evidence type="ECO:0000256" key="1">
    <source>
        <dbReference type="ARBA" id="ARBA00004479"/>
    </source>
</evidence>
<dbReference type="InterPro" id="IPR008271">
    <property type="entry name" value="Ser/Thr_kinase_AS"/>
</dbReference>
<feature type="region of interest" description="Disordered" evidence="14">
    <location>
        <begin position="411"/>
        <end position="430"/>
    </location>
</feature>
<gene>
    <name evidence="16" type="ORF">FRX31_004414</name>
</gene>
<dbReference type="OrthoDB" id="524379at2759"/>